<evidence type="ECO:0000313" key="5">
    <source>
        <dbReference type="Proteomes" id="UP000596099"/>
    </source>
</evidence>
<feature type="region of interest" description="Disordered" evidence="1">
    <location>
        <begin position="924"/>
        <end position="947"/>
    </location>
</feature>
<dbReference type="InterPro" id="IPR001434">
    <property type="entry name" value="OmcB-like_DUF11"/>
</dbReference>
<organism evidence="4 5">
    <name type="scientific">Thermus thermophilus</name>
    <dbReference type="NCBI Taxonomy" id="274"/>
    <lineage>
        <taxon>Bacteria</taxon>
        <taxon>Thermotogati</taxon>
        <taxon>Deinococcota</taxon>
        <taxon>Deinococci</taxon>
        <taxon>Thermales</taxon>
        <taxon>Thermaceae</taxon>
        <taxon>Thermus</taxon>
    </lineage>
</organism>
<dbReference type="AlphaFoldDB" id="A0A7R7YJ88"/>
<evidence type="ECO:0000256" key="1">
    <source>
        <dbReference type="SAM" id="MobiDB-lite"/>
    </source>
</evidence>
<keyword evidence="2" id="KW-0732">Signal</keyword>
<evidence type="ECO:0000259" key="3">
    <source>
        <dbReference type="Pfam" id="PF01345"/>
    </source>
</evidence>
<name>A0A7R7YJ88_THETH</name>
<feature type="chain" id="PRO_5032784097" description="DUF11 domain-containing protein" evidence="2">
    <location>
        <begin position="23"/>
        <end position="1131"/>
    </location>
</feature>
<dbReference type="InterPro" id="IPR013784">
    <property type="entry name" value="Carb-bd-like_fold"/>
</dbReference>
<feature type="compositionally biased region" description="Polar residues" evidence="1">
    <location>
        <begin position="924"/>
        <end position="938"/>
    </location>
</feature>
<feature type="domain" description="DUF11" evidence="3">
    <location>
        <begin position="629"/>
        <end position="723"/>
    </location>
</feature>
<protein>
    <recommendedName>
        <fullName evidence="3">DUF11 domain-containing protein</fullName>
    </recommendedName>
</protein>
<feature type="signal peptide" evidence="2">
    <location>
        <begin position="1"/>
        <end position="22"/>
    </location>
</feature>
<dbReference type="SMR" id="A0A7R7YJ88"/>
<reference evidence="5" key="1">
    <citation type="submission" date="2021-01" db="EMBL/GenBank/DDBJ databases">
        <title>Complete Genome Sequence of Thermus thermophilus Strain HB5018, Isolated from Mine Onsen Hot Spring.</title>
        <authorList>
            <person name="Miyazaki K."/>
            <person name="Moriya T."/>
            <person name="Nemoto N."/>
            <person name="Oshima T."/>
            <person name="Yura K."/>
            <person name="Bessho Y."/>
        </authorList>
    </citation>
    <scope>NUCLEOTIDE SEQUENCE [LARGE SCALE GENOMIC DNA]</scope>
    <source>
        <strain evidence="5">HB5018</strain>
    </source>
</reference>
<dbReference type="SUPFAM" id="SSF49452">
    <property type="entry name" value="Starch-binding domain-like"/>
    <property type="match status" value="3"/>
</dbReference>
<dbReference type="GO" id="GO:0030246">
    <property type="term" value="F:carbohydrate binding"/>
    <property type="evidence" value="ECO:0007669"/>
    <property type="project" value="InterPro"/>
</dbReference>
<accession>A0A7R7YJ88</accession>
<dbReference type="EMBL" id="AP024270">
    <property type="protein sequence ID" value="BCP67060.1"/>
    <property type="molecule type" value="Genomic_DNA"/>
</dbReference>
<proteinExistence type="predicted"/>
<sequence>MKGVRLKAFGVALLGAFALLFAGCGQQGSGGGSAQAPTKGSLTVNVTPADAQVQVTGPNSYSDSFTGGKTLTNLEPGSYTVQASKTGYFPAQATHQVEAGKTTTVVLNLLPVPAASPTEGKVAVLVVNGNGAPISGATVSDGTNSATTDAQGRADLTYTTAGVYAISVNKSGYLGDAKLASVELGKVVALTFKLQPEPADGPTTGTLVVHVYGADTGQTLSGASVSSDPSLTFSGSGGLFTATAAPGTYAVTASAPGYLSGSRAAQVEAGKTTVLNLGLQRNTASSPVGEIEIVSVTDQWGQPLPVQREENEAKDVNLYASQTEEPVCVTVRVTNDGQPVQNARVRVSALGMGQFLAERVHLSPGCVTAPTNELDFVMTDAQGIAKFTIYNVGGDGTPLDIPFFPVKFVVSASEQASGWTAQLTEFKVFFYNITHLYLRDGGDDDALGTSDDVVRYSGKRTGADLGTIINTFDFSDLTKNRHLFRAEVRQKQPTTDLLPITGFGYVRYELVGGDVSKVDLCDLSPDTDPEHTTAENCATSVADGDGSGIEVTPKSSVTASDLPISVRVKATLYVVVTYGSSEYEYIFALKDFTFTKTWTGAALAIEKSGPTVIGWSGTNHSPNDVTLVQSGAAVPAGARYTYTITVRNLSATETATNVVVTDLLPAELGFVSASAGGTYDPILHTVTWDYTTTPALTSIAPGGSVSVTVTVYARHKPGYVWNDKDGDMATDGDENLNEPGYYYPLRPPAYGTTSAYPDPYSFDNRAVARGDNTPEASTAKRIYVVRPFFTLTKTPSSATVFQGDRVRFTLTATNLDRAEAPINDADYQALKAAYPADYAAALTGYSLKVRDLFGEGLDFVNASPAGALDAEGKTLEWDLGDLALGASTSIIVDLRASEVDTWVNCARLYAWNLNQYEYSSTYPRWNVPPTQLEPTTGTDPRPSPPYTLETANPDTVGNYLESCATVEVEGRPIDYALAISSLGEFNSLTGGTSTDPVAEGNDYYYRFEIRAWEGSSGPQTNVTLNVTRTLGNSTFAGSGTKGVDFEVELDPDGPFGPASYAPVLSADVQVLAWGPTGVQLRYLPSLAPGATLRFSLRANAVNGTNTTVQADATSTEAPGPYTVFETTTIIP</sequence>
<evidence type="ECO:0000256" key="2">
    <source>
        <dbReference type="SAM" id="SignalP"/>
    </source>
</evidence>
<dbReference type="InterPro" id="IPR047589">
    <property type="entry name" value="DUF11_rpt"/>
</dbReference>
<dbReference type="NCBIfam" id="TIGR01451">
    <property type="entry name" value="B_ant_repeat"/>
    <property type="match status" value="1"/>
</dbReference>
<gene>
    <name evidence="4" type="ORF">TthHB5018_19940</name>
</gene>
<dbReference type="Gene3D" id="2.60.40.1120">
    <property type="entry name" value="Carboxypeptidase-like, regulatory domain"/>
    <property type="match status" value="3"/>
</dbReference>
<dbReference type="Pfam" id="PF01345">
    <property type="entry name" value="DUF11"/>
    <property type="match status" value="1"/>
</dbReference>
<dbReference type="PROSITE" id="PS51257">
    <property type="entry name" value="PROKAR_LIPOPROTEIN"/>
    <property type="match status" value="1"/>
</dbReference>
<dbReference type="Proteomes" id="UP000596099">
    <property type="component" value="Chromosome"/>
</dbReference>
<evidence type="ECO:0000313" key="4">
    <source>
        <dbReference type="EMBL" id="BCP67060.1"/>
    </source>
</evidence>
<dbReference type="RefSeq" id="WP_201350985.1">
    <property type="nucleotide sequence ID" value="NZ_AP024270.1"/>
</dbReference>